<accession>A0A1C6S9X9</accession>
<organism evidence="1 2">
    <name type="scientific">Micromonospora inyonensis</name>
    <dbReference type="NCBI Taxonomy" id="47866"/>
    <lineage>
        <taxon>Bacteria</taxon>
        <taxon>Bacillati</taxon>
        <taxon>Actinomycetota</taxon>
        <taxon>Actinomycetes</taxon>
        <taxon>Micromonosporales</taxon>
        <taxon>Micromonosporaceae</taxon>
        <taxon>Micromonospora</taxon>
    </lineage>
</organism>
<evidence type="ECO:0000313" key="1">
    <source>
        <dbReference type="EMBL" id="SCL26204.1"/>
    </source>
</evidence>
<evidence type="ECO:0008006" key="3">
    <source>
        <dbReference type="Google" id="ProtNLM"/>
    </source>
</evidence>
<evidence type="ECO:0000313" key="2">
    <source>
        <dbReference type="Proteomes" id="UP000198906"/>
    </source>
</evidence>
<sequence>MTDPSGCLVTVCRDCCCGSARKHPSVDHDAQLRRLRAGLPAPHRMRISTCLDLCAQSNVIVVHPAPRARRAGARPVWFGLVVDDAVVDDITGWVRAGGPGVAPLSAALELSVVAPGLPEPGGRRR</sequence>
<dbReference type="AlphaFoldDB" id="A0A1C6S9X9"/>
<dbReference type="Proteomes" id="UP000198906">
    <property type="component" value="Unassembled WGS sequence"/>
</dbReference>
<protein>
    <recommendedName>
        <fullName evidence="3">(2Fe-2S) ferredoxin</fullName>
    </recommendedName>
</protein>
<dbReference type="EMBL" id="FMHU01000002">
    <property type="protein sequence ID" value="SCL26204.1"/>
    <property type="molecule type" value="Genomic_DNA"/>
</dbReference>
<proteinExistence type="predicted"/>
<dbReference type="STRING" id="47866.GA0074694_4449"/>
<dbReference type="RefSeq" id="WP_091461287.1">
    <property type="nucleotide sequence ID" value="NZ_FMHU01000002.1"/>
</dbReference>
<gene>
    <name evidence="1" type="ORF">GA0074694_4449</name>
</gene>
<name>A0A1C6S9X9_9ACTN</name>
<reference evidence="2" key="1">
    <citation type="submission" date="2016-06" db="EMBL/GenBank/DDBJ databases">
        <authorList>
            <person name="Varghese N."/>
        </authorList>
    </citation>
    <scope>NUCLEOTIDE SEQUENCE [LARGE SCALE GENOMIC DNA]</scope>
    <source>
        <strain evidence="2">DSM 46123</strain>
    </source>
</reference>
<keyword evidence="2" id="KW-1185">Reference proteome</keyword>